<name>A0ABV0LVS0_9HYPH</name>
<sequence>MKTSFISTLSVQTTMRNSIAGVQREMVKANQESVTMKHADLGVTLGASTSRALDLSREISRIESLLNTASLATTRLESAELSLDNMNKLGLDIQSAILTLGSSTDETSLATARQTMSASLAAFTDFANTSVKGEYIFAGINTDVKPMEDYFALGSPAKAAFDTELNYYMSSQVPPIPSLSAMTEDQMNDFLDDLEAKFNGTAPLTDPPHPAALAGQDLWTTFFSSASDENMKSRISPTEVIDSSTNANSAGMRNFAFASIVSMELLQTSVSQEAREAVSSRTNAVINKAMNGVDSINQQRTTIGISTERVSKVEERLQAQEDILTKSLGDMENVDPEEAATRLNTLKTLLETAYTVTAKIQQLSLANFL</sequence>
<keyword evidence="6" id="KW-0966">Cell projection</keyword>
<evidence type="ECO:0000313" key="7">
    <source>
        <dbReference type="Proteomes" id="UP001496627"/>
    </source>
</evidence>
<evidence type="ECO:0000259" key="4">
    <source>
        <dbReference type="Pfam" id="PF00669"/>
    </source>
</evidence>
<proteinExistence type="inferred from homology"/>
<reference evidence="6 7" key="1">
    <citation type="submission" date="2024-05" db="EMBL/GenBank/DDBJ databases">
        <title>Neorhizobium sp. Rsf11, a plant growth promoting and heavy metal resistant PAH-degrader.</title>
        <authorList>
            <person name="Golubev S.N."/>
            <person name="Muratova A.Y."/>
            <person name="Markelova M.I."/>
        </authorList>
    </citation>
    <scope>NUCLEOTIDE SEQUENCE [LARGE SCALE GENOMIC DNA]</scope>
    <source>
        <strain evidence="6 7">Rsf11</strain>
    </source>
</reference>
<protein>
    <recommendedName>
        <fullName evidence="3">Flagellin</fullName>
    </recommendedName>
</protein>
<evidence type="ECO:0000256" key="1">
    <source>
        <dbReference type="ARBA" id="ARBA00005709"/>
    </source>
</evidence>
<gene>
    <name evidence="6" type="ORF">ABK249_01990</name>
</gene>
<organism evidence="6 7">
    <name type="scientific">Neorhizobium phenanthreniclasticum</name>
    <dbReference type="NCBI Taxonomy" id="3157917"/>
    <lineage>
        <taxon>Bacteria</taxon>
        <taxon>Pseudomonadati</taxon>
        <taxon>Pseudomonadota</taxon>
        <taxon>Alphaproteobacteria</taxon>
        <taxon>Hyphomicrobiales</taxon>
        <taxon>Rhizobiaceae</taxon>
        <taxon>Rhizobium/Agrobacterium group</taxon>
        <taxon>Neorhizobium</taxon>
    </lineage>
</organism>
<dbReference type="RefSeq" id="WP_348862056.1">
    <property type="nucleotide sequence ID" value="NZ_JBEAAL010000001.1"/>
</dbReference>
<dbReference type="EMBL" id="JBEAAL010000001">
    <property type="protein sequence ID" value="MEQ1403691.1"/>
    <property type="molecule type" value="Genomic_DNA"/>
</dbReference>
<comment type="caution">
    <text evidence="6">The sequence shown here is derived from an EMBL/GenBank/DDBJ whole genome shotgun (WGS) entry which is preliminary data.</text>
</comment>
<evidence type="ECO:0000256" key="3">
    <source>
        <dbReference type="RuleBase" id="RU362073"/>
    </source>
</evidence>
<feature type="domain" description="Flagellin C-terminal" evidence="5">
    <location>
        <begin position="293"/>
        <end position="369"/>
    </location>
</feature>
<dbReference type="InterPro" id="IPR001492">
    <property type="entry name" value="Flagellin"/>
</dbReference>
<dbReference type="Gene3D" id="1.20.1330.10">
    <property type="entry name" value="f41 fragment of flagellin, N-terminal domain"/>
    <property type="match status" value="1"/>
</dbReference>
<dbReference type="SUPFAM" id="SSF64518">
    <property type="entry name" value="Phase 1 flagellin"/>
    <property type="match status" value="1"/>
</dbReference>
<keyword evidence="6" id="KW-0282">Flagellum</keyword>
<dbReference type="PANTHER" id="PTHR42792">
    <property type="entry name" value="FLAGELLIN"/>
    <property type="match status" value="1"/>
</dbReference>
<comment type="subcellular location">
    <subcellularLocation>
        <location evidence="3">Secreted</location>
    </subcellularLocation>
    <subcellularLocation>
        <location evidence="3">Bacterial flagellum</location>
    </subcellularLocation>
</comment>
<accession>A0ABV0LVS0</accession>
<dbReference type="Pfam" id="PF00669">
    <property type="entry name" value="Flagellin_N"/>
    <property type="match status" value="1"/>
</dbReference>
<dbReference type="NCBIfam" id="NF004669">
    <property type="entry name" value="PRK06008.1"/>
    <property type="match status" value="1"/>
</dbReference>
<feature type="domain" description="Flagellin N-terminal" evidence="4">
    <location>
        <begin position="6"/>
        <end position="142"/>
    </location>
</feature>
<comment type="function">
    <text evidence="3">Flagellin is the subunit protein which polymerizes to form the filaments of bacterial flagella.</text>
</comment>
<dbReference type="PANTHER" id="PTHR42792:SF1">
    <property type="entry name" value="FLAGELLAR HOOK-ASSOCIATED PROTEIN 3"/>
    <property type="match status" value="1"/>
</dbReference>
<evidence type="ECO:0000259" key="5">
    <source>
        <dbReference type="Pfam" id="PF00700"/>
    </source>
</evidence>
<comment type="similarity">
    <text evidence="1 3">Belongs to the bacterial flagellin family.</text>
</comment>
<dbReference type="InterPro" id="IPR001029">
    <property type="entry name" value="Flagellin_N"/>
</dbReference>
<keyword evidence="6" id="KW-0969">Cilium</keyword>
<dbReference type="InterPro" id="IPR046358">
    <property type="entry name" value="Flagellin_C"/>
</dbReference>
<keyword evidence="2 3" id="KW-0975">Bacterial flagellum</keyword>
<dbReference type="Pfam" id="PF00700">
    <property type="entry name" value="Flagellin_C"/>
    <property type="match status" value="1"/>
</dbReference>
<keyword evidence="3" id="KW-0964">Secreted</keyword>
<dbReference type="Proteomes" id="UP001496627">
    <property type="component" value="Unassembled WGS sequence"/>
</dbReference>
<evidence type="ECO:0000313" key="6">
    <source>
        <dbReference type="EMBL" id="MEQ1403691.1"/>
    </source>
</evidence>
<evidence type="ECO:0000256" key="2">
    <source>
        <dbReference type="ARBA" id="ARBA00023143"/>
    </source>
</evidence>
<keyword evidence="7" id="KW-1185">Reference proteome</keyword>